<evidence type="ECO:0000256" key="1">
    <source>
        <dbReference type="ARBA" id="ARBA00001968"/>
    </source>
</evidence>
<feature type="transmembrane region" description="Helical" evidence="3">
    <location>
        <begin position="48"/>
        <end position="70"/>
    </location>
</feature>
<dbReference type="GO" id="GO:0046872">
    <property type="term" value="F:metal ion binding"/>
    <property type="evidence" value="ECO:0007669"/>
    <property type="project" value="UniProtKB-KW"/>
</dbReference>
<sequence>MTSIKNPASHEEQAYSTRFVRCRSTVERCIGLLKGQFWYLLKHRTMHYMPLTAAIIIMACAVIYNIALLYNVENPPEILDDIDLEPVPPPLLPSADMMLR</sequence>
<keyword evidence="3" id="KW-1133">Transmembrane helix</keyword>
<protein>
    <recommendedName>
        <fullName evidence="4">DDE Tnp4 domain-containing protein</fullName>
    </recommendedName>
</protein>
<accession>A0A653D2L6</accession>
<dbReference type="AlphaFoldDB" id="A0A653D2L6"/>
<feature type="domain" description="DDE Tnp4" evidence="4">
    <location>
        <begin position="5"/>
        <end position="65"/>
    </location>
</feature>
<name>A0A653D2L6_CALMS</name>
<keyword evidence="3" id="KW-0472">Membrane</keyword>
<dbReference type="Pfam" id="PF13359">
    <property type="entry name" value="DDE_Tnp_4"/>
    <property type="match status" value="1"/>
</dbReference>
<gene>
    <name evidence="5" type="ORF">CALMAC_LOCUS13897</name>
</gene>
<keyword evidence="6" id="KW-1185">Reference proteome</keyword>
<dbReference type="EMBL" id="CAACVG010009873">
    <property type="protein sequence ID" value="VEN54418.1"/>
    <property type="molecule type" value="Genomic_DNA"/>
</dbReference>
<evidence type="ECO:0000259" key="4">
    <source>
        <dbReference type="Pfam" id="PF13359"/>
    </source>
</evidence>
<dbReference type="InterPro" id="IPR027806">
    <property type="entry name" value="HARBI1_dom"/>
</dbReference>
<reference evidence="5 6" key="1">
    <citation type="submission" date="2019-01" db="EMBL/GenBank/DDBJ databases">
        <authorList>
            <person name="Sayadi A."/>
        </authorList>
    </citation>
    <scope>NUCLEOTIDE SEQUENCE [LARGE SCALE GENOMIC DNA]</scope>
</reference>
<evidence type="ECO:0000256" key="3">
    <source>
        <dbReference type="SAM" id="Phobius"/>
    </source>
</evidence>
<dbReference type="OrthoDB" id="6749941at2759"/>
<keyword evidence="2" id="KW-0479">Metal-binding</keyword>
<organism evidence="5 6">
    <name type="scientific">Callosobruchus maculatus</name>
    <name type="common">Southern cowpea weevil</name>
    <name type="synonym">Pulse bruchid</name>
    <dbReference type="NCBI Taxonomy" id="64391"/>
    <lineage>
        <taxon>Eukaryota</taxon>
        <taxon>Metazoa</taxon>
        <taxon>Ecdysozoa</taxon>
        <taxon>Arthropoda</taxon>
        <taxon>Hexapoda</taxon>
        <taxon>Insecta</taxon>
        <taxon>Pterygota</taxon>
        <taxon>Neoptera</taxon>
        <taxon>Endopterygota</taxon>
        <taxon>Coleoptera</taxon>
        <taxon>Polyphaga</taxon>
        <taxon>Cucujiformia</taxon>
        <taxon>Chrysomeloidea</taxon>
        <taxon>Chrysomelidae</taxon>
        <taxon>Bruchinae</taxon>
        <taxon>Bruchini</taxon>
        <taxon>Callosobruchus</taxon>
    </lineage>
</organism>
<evidence type="ECO:0000313" key="5">
    <source>
        <dbReference type="EMBL" id="VEN54418.1"/>
    </source>
</evidence>
<evidence type="ECO:0000313" key="6">
    <source>
        <dbReference type="Proteomes" id="UP000410492"/>
    </source>
</evidence>
<keyword evidence="3" id="KW-0812">Transmembrane</keyword>
<comment type="cofactor">
    <cofactor evidence="1">
        <name>a divalent metal cation</name>
        <dbReference type="ChEBI" id="CHEBI:60240"/>
    </cofactor>
</comment>
<proteinExistence type="predicted"/>
<dbReference type="Proteomes" id="UP000410492">
    <property type="component" value="Unassembled WGS sequence"/>
</dbReference>
<evidence type="ECO:0000256" key="2">
    <source>
        <dbReference type="ARBA" id="ARBA00022723"/>
    </source>
</evidence>